<proteinExistence type="inferred from homology"/>
<dbReference type="GO" id="GO:0046316">
    <property type="term" value="F:gluconokinase activity"/>
    <property type="evidence" value="ECO:0007669"/>
    <property type="project" value="UniProtKB-EC"/>
</dbReference>
<evidence type="ECO:0000256" key="3">
    <source>
        <dbReference type="ARBA" id="ARBA00022777"/>
    </source>
</evidence>
<evidence type="ECO:0000259" key="4">
    <source>
        <dbReference type="Pfam" id="PF00370"/>
    </source>
</evidence>
<dbReference type="Pfam" id="PF02782">
    <property type="entry name" value="FGGY_C"/>
    <property type="match status" value="1"/>
</dbReference>
<evidence type="ECO:0000313" key="7">
    <source>
        <dbReference type="Proteomes" id="UP000535890"/>
    </source>
</evidence>
<reference evidence="6 7" key="1">
    <citation type="submission" date="2020-07" db="EMBL/GenBank/DDBJ databases">
        <title>Sequencing the genomes of 1000 actinobacteria strains.</title>
        <authorList>
            <person name="Klenk H.-P."/>
        </authorList>
    </citation>
    <scope>NUCLEOTIDE SEQUENCE [LARGE SCALE GENOMIC DNA]</scope>
    <source>
        <strain evidence="6 7">DSM 45772</strain>
    </source>
</reference>
<dbReference type="RefSeq" id="WP_179797183.1">
    <property type="nucleotide sequence ID" value="NZ_BAABHP010000002.1"/>
</dbReference>
<keyword evidence="3 6" id="KW-0418">Kinase</keyword>
<dbReference type="EMBL" id="JACCBN010000001">
    <property type="protein sequence ID" value="NYD39910.1"/>
    <property type="molecule type" value="Genomic_DNA"/>
</dbReference>
<comment type="caution">
    <text evidence="6">The sequence shown here is derived from an EMBL/GenBank/DDBJ whole genome shotgun (WGS) entry which is preliminary data.</text>
</comment>
<dbReference type="PANTHER" id="PTHR43095">
    <property type="entry name" value="SUGAR KINASE"/>
    <property type="match status" value="1"/>
</dbReference>
<dbReference type="InterPro" id="IPR018485">
    <property type="entry name" value="FGGY_C"/>
</dbReference>
<evidence type="ECO:0000313" key="6">
    <source>
        <dbReference type="EMBL" id="NYD39910.1"/>
    </source>
</evidence>
<dbReference type="InterPro" id="IPR043129">
    <property type="entry name" value="ATPase_NBD"/>
</dbReference>
<dbReference type="SUPFAM" id="SSF53067">
    <property type="entry name" value="Actin-like ATPase domain"/>
    <property type="match status" value="2"/>
</dbReference>
<protein>
    <submittedName>
        <fullName evidence="6">Gluconokinase</fullName>
        <ecNumber evidence="6">2.7.1.12</ecNumber>
    </submittedName>
</protein>
<dbReference type="CDD" id="cd07770">
    <property type="entry name" value="ASKHA_NBD_FGGY_GntK"/>
    <property type="match status" value="1"/>
</dbReference>
<dbReference type="Proteomes" id="UP000535890">
    <property type="component" value="Unassembled WGS sequence"/>
</dbReference>
<comment type="similarity">
    <text evidence="1">Belongs to the FGGY kinase family.</text>
</comment>
<name>A0A7Y9J8Y0_9PSEU</name>
<dbReference type="GO" id="GO:0005975">
    <property type="term" value="P:carbohydrate metabolic process"/>
    <property type="evidence" value="ECO:0007669"/>
    <property type="project" value="InterPro"/>
</dbReference>
<keyword evidence="2 6" id="KW-0808">Transferase</keyword>
<dbReference type="PROSITE" id="PS00933">
    <property type="entry name" value="FGGY_KINASES_1"/>
    <property type="match status" value="1"/>
</dbReference>
<dbReference type="InterPro" id="IPR000577">
    <property type="entry name" value="Carb_kinase_FGGY"/>
</dbReference>
<keyword evidence="7" id="KW-1185">Reference proteome</keyword>
<dbReference type="InterPro" id="IPR018483">
    <property type="entry name" value="Carb_kinase_FGGY_CS"/>
</dbReference>
<dbReference type="Pfam" id="PF00370">
    <property type="entry name" value="FGGY_N"/>
    <property type="match status" value="1"/>
</dbReference>
<dbReference type="InterPro" id="IPR050406">
    <property type="entry name" value="FGGY_Carb_Kinase"/>
</dbReference>
<gene>
    <name evidence="6" type="ORF">BJ983_006012</name>
</gene>
<dbReference type="InterPro" id="IPR018484">
    <property type="entry name" value="FGGY_N"/>
</dbReference>
<dbReference type="EC" id="2.7.1.12" evidence="6"/>
<accession>A0A7Y9J8Y0</accession>
<dbReference type="Gene3D" id="3.30.420.40">
    <property type="match status" value="2"/>
</dbReference>
<dbReference type="PANTHER" id="PTHR43095:SF2">
    <property type="entry name" value="GLUCONOKINASE"/>
    <property type="match status" value="1"/>
</dbReference>
<evidence type="ECO:0000259" key="5">
    <source>
        <dbReference type="Pfam" id="PF02782"/>
    </source>
</evidence>
<feature type="domain" description="Carbohydrate kinase FGGY N-terminal" evidence="4">
    <location>
        <begin position="7"/>
        <end position="245"/>
    </location>
</feature>
<dbReference type="PIRSF" id="PIRSF000538">
    <property type="entry name" value="GlpK"/>
    <property type="match status" value="1"/>
</dbReference>
<feature type="domain" description="Carbohydrate kinase FGGY C-terminal" evidence="5">
    <location>
        <begin position="254"/>
        <end position="434"/>
    </location>
</feature>
<dbReference type="AlphaFoldDB" id="A0A7Y9J8Y0"/>
<evidence type="ECO:0000256" key="2">
    <source>
        <dbReference type="ARBA" id="ARBA00022679"/>
    </source>
</evidence>
<organism evidence="6 7">
    <name type="scientific">Actinomycetospora corticicola</name>
    <dbReference type="NCBI Taxonomy" id="663602"/>
    <lineage>
        <taxon>Bacteria</taxon>
        <taxon>Bacillati</taxon>
        <taxon>Actinomycetota</taxon>
        <taxon>Actinomycetes</taxon>
        <taxon>Pseudonocardiales</taxon>
        <taxon>Pseudonocardiaceae</taxon>
        <taxon>Actinomycetospora</taxon>
    </lineage>
</organism>
<evidence type="ECO:0000256" key="1">
    <source>
        <dbReference type="ARBA" id="ARBA00009156"/>
    </source>
</evidence>
<sequence>MSEAETVLAVDVGTTSTKAVLFTTTGVVLGEGDRGYPLGEPEPGAAVQDPETIWEAVGDAVRDAAGGTRPAVVALSAAMHGLLGVDDGGDPVGPLLTWADSRAAGVAGEIRRRGDALALHRRTGTPVHSMSPLVKLAWLRRERPSLHAAPARFGGVKEFVVGRATGERAADASCASGTGLMDLERRCWDDEALDLAGLTPDRLDRIVDTTAVVGSLTAAAAREWDLPSGTPVVAGAGDGPLANLGLGAIRPGVLACSIGTSGALRLAVDRPGIDPRGRLFCYELTPQRWTVGGAVTNGGVVLDWASETFGADPDELLDEAAAVPAGADGLLAIPHLLAERAPRWDGGLGGTFLNLQRSHGRGHLTRALLEGVCLQLRLVLDSVRDAGMAVEEVRATGGFARSPFWRQLLADVLGVPVGFTDGHQGSAYGAALLGLQGVGLLDDGPDALADVADRVTITETLEPGPSADAYTRRRDLVEQVHDQLADVVGELRASS</sequence>